<evidence type="ECO:0000256" key="3">
    <source>
        <dbReference type="ARBA" id="ARBA00023163"/>
    </source>
</evidence>
<keyword evidence="6" id="KW-1185">Reference proteome</keyword>
<dbReference type="CDD" id="cd00090">
    <property type="entry name" value="HTH_ARSR"/>
    <property type="match status" value="1"/>
</dbReference>
<dbReference type="Proteomes" id="UP000181951">
    <property type="component" value="Unassembled WGS sequence"/>
</dbReference>
<dbReference type="PANTHER" id="PTHR43132:SF6">
    <property type="entry name" value="HTH-TYPE TRANSCRIPTIONAL REPRESSOR CZRA"/>
    <property type="match status" value="1"/>
</dbReference>
<dbReference type="GO" id="GO:0003700">
    <property type="term" value="F:DNA-binding transcription factor activity"/>
    <property type="evidence" value="ECO:0007669"/>
    <property type="project" value="InterPro"/>
</dbReference>
<dbReference type="InterPro" id="IPR011991">
    <property type="entry name" value="ArsR-like_HTH"/>
</dbReference>
<name>A0A1H8SRZ6_9ACTN</name>
<dbReference type="SMART" id="SM00418">
    <property type="entry name" value="HTH_ARSR"/>
    <property type="match status" value="1"/>
</dbReference>
<dbReference type="Pfam" id="PF19361">
    <property type="entry name" value="DUF5937"/>
    <property type="match status" value="1"/>
</dbReference>
<gene>
    <name evidence="5" type="ORF">SAMN05216267_10456</name>
</gene>
<dbReference type="SUPFAM" id="SSF46785">
    <property type="entry name" value="Winged helix' DNA-binding domain"/>
    <property type="match status" value="1"/>
</dbReference>
<organism evidence="5 6">
    <name type="scientific">Actinacidiphila rubida</name>
    <dbReference type="NCBI Taxonomy" id="310780"/>
    <lineage>
        <taxon>Bacteria</taxon>
        <taxon>Bacillati</taxon>
        <taxon>Actinomycetota</taxon>
        <taxon>Actinomycetes</taxon>
        <taxon>Kitasatosporales</taxon>
        <taxon>Streptomycetaceae</taxon>
        <taxon>Actinacidiphila</taxon>
    </lineage>
</organism>
<accession>A0A1H8SRZ6</accession>
<dbReference type="PROSITE" id="PS50987">
    <property type="entry name" value="HTH_ARSR_2"/>
    <property type="match status" value="1"/>
</dbReference>
<dbReference type="InterPro" id="IPR001845">
    <property type="entry name" value="HTH_ArsR_DNA-bd_dom"/>
</dbReference>
<dbReference type="STRING" id="310780.SAMN05216267_10456"/>
<proteinExistence type="predicted"/>
<dbReference type="InterPro" id="IPR051011">
    <property type="entry name" value="Metal_resp_trans_reg"/>
</dbReference>
<dbReference type="AlphaFoldDB" id="A0A1H8SRZ6"/>
<dbReference type="OrthoDB" id="3460651at2"/>
<protein>
    <submittedName>
        <fullName evidence="5">DNA-binding transcriptional regulator, ArsR family</fullName>
    </submittedName>
</protein>
<evidence type="ECO:0000256" key="1">
    <source>
        <dbReference type="ARBA" id="ARBA00023015"/>
    </source>
</evidence>
<evidence type="ECO:0000313" key="6">
    <source>
        <dbReference type="Proteomes" id="UP000181951"/>
    </source>
</evidence>
<feature type="domain" description="HTH arsR-type" evidence="4">
    <location>
        <begin position="247"/>
        <end position="329"/>
    </location>
</feature>
<evidence type="ECO:0000313" key="5">
    <source>
        <dbReference type="EMBL" id="SEO81128.1"/>
    </source>
</evidence>
<dbReference type="Pfam" id="PF12840">
    <property type="entry name" value="HTH_20"/>
    <property type="match status" value="1"/>
</dbReference>
<dbReference type="InterPro" id="IPR036388">
    <property type="entry name" value="WH-like_DNA-bd_sf"/>
</dbReference>
<reference evidence="5 6" key="1">
    <citation type="submission" date="2016-10" db="EMBL/GenBank/DDBJ databases">
        <authorList>
            <person name="de Groot N.N."/>
        </authorList>
    </citation>
    <scope>NUCLEOTIDE SEQUENCE [LARGE SCALE GENOMIC DNA]</scope>
    <source>
        <strain evidence="5 6">CGMCC 4.2026</strain>
    </source>
</reference>
<evidence type="ECO:0000259" key="4">
    <source>
        <dbReference type="PROSITE" id="PS50987"/>
    </source>
</evidence>
<dbReference type="PANTHER" id="PTHR43132">
    <property type="entry name" value="ARSENICAL RESISTANCE OPERON REPRESSOR ARSR-RELATED"/>
    <property type="match status" value="1"/>
</dbReference>
<dbReference type="GO" id="GO:0003677">
    <property type="term" value="F:DNA binding"/>
    <property type="evidence" value="ECO:0007669"/>
    <property type="project" value="UniProtKB-KW"/>
</dbReference>
<evidence type="ECO:0000256" key="2">
    <source>
        <dbReference type="ARBA" id="ARBA00023125"/>
    </source>
</evidence>
<sequence length="329" mass="36634">MIRFRLGLADLASASFACSALHEAVLSLRMWDHPGYYVEQTPWFHRMRPDFEALPDRDLLRSLVASNRFTPDFLTPRPTTPWPDFQAELAVLRTTRTDRVRPDLEAAFLPHDRAVPAPLADLMDDPAALLDRIAGALAVYWERCLAPAWWPRARSVLQADLVHRARVLAEGGADALFADLSPRLHWHEGVLTIRWDHPLALAREDVDVDGRGLVLMPTCFGRGASTSIDPGEPPIISYPARGRATMAENLRPPPPAPALRRLLGEPRARLLLLLDEPASTTELARRLDVTPGAVSQHLRVLLEARLLNRARHGRMVLYARSALGDALCG</sequence>
<dbReference type="Gene3D" id="1.10.10.10">
    <property type="entry name" value="Winged helix-like DNA-binding domain superfamily/Winged helix DNA-binding domain"/>
    <property type="match status" value="1"/>
</dbReference>
<keyword evidence="2 5" id="KW-0238">DNA-binding</keyword>
<dbReference type="InterPro" id="IPR045981">
    <property type="entry name" value="DUF5937"/>
</dbReference>
<dbReference type="RefSeq" id="WP_075018077.1">
    <property type="nucleotide sequence ID" value="NZ_FODD01000045.1"/>
</dbReference>
<dbReference type="EMBL" id="FODD01000045">
    <property type="protein sequence ID" value="SEO81128.1"/>
    <property type="molecule type" value="Genomic_DNA"/>
</dbReference>
<keyword evidence="1" id="KW-0805">Transcription regulation</keyword>
<keyword evidence="3" id="KW-0804">Transcription</keyword>
<dbReference type="InterPro" id="IPR036390">
    <property type="entry name" value="WH_DNA-bd_sf"/>
</dbReference>